<dbReference type="AlphaFoldDB" id="A0A5A7QXF3"/>
<reference evidence="2" key="1">
    <citation type="journal article" date="2019" name="Curr. Biol.">
        <title>Genome Sequence of Striga asiatica Provides Insight into the Evolution of Plant Parasitism.</title>
        <authorList>
            <person name="Yoshida S."/>
            <person name="Kim S."/>
            <person name="Wafula E.K."/>
            <person name="Tanskanen J."/>
            <person name="Kim Y.M."/>
            <person name="Honaas L."/>
            <person name="Yang Z."/>
            <person name="Spallek T."/>
            <person name="Conn C.E."/>
            <person name="Ichihashi Y."/>
            <person name="Cheong K."/>
            <person name="Cui S."/>
            <person name="Der J.P."/>
            <person name="Gundlach H."/>
            <person name="Jiao Y."/>
            <person name="Hori C."/>
            <person name="Ishida J.K."/>
            <person name="Kasahara H."/>
            <person name="Kiba T."/>
            <person name="Kim M.S."/>
            <person name="Koo N."/>
            <person name="Laohavisit A."/>
            <person name="Lee Y.H."/>
            <person name="Lumba S."/>
            <person name="McCourt P."/>
            <person name="Mortimer J.C."/>
            <person name="Mutuku J.M."/>
            <person name="Nomura T."/>
            <person name="Sasaki-Sekimoto Y."/>
            <person name="Seto Y."/>
            <person name="Wang Y."/>
            <person name="Wakatake T."/>
            <person name="Sakakibara H."/>
            <person name="Demura T."/>
            <person name="Yamaguchi S."/>
            <person name="Yoneyama K."/>
            <person name="Manabe R.I."/>
            <person name="Nelson D.C."/>
            <person name="Schulman A.H."/>
            <person name="Timko M.P."/>
            <person name="dePamphilis C.W."/>
            <person name="Choi D."/>
            <person name="Shirasu K."/>
        </authorList>
    </citation>
    <scope>NUCLEOTIDE SEQUENCE [LARGE SCALE GENOMIC DNA]</scope>
    <source>
        <strain evidence="2">cv. UVA1</strain>
    </source>
</reference>
<dbReference type="EMBL" id="BKCP01008848">
    <property type="protein sequence ID" value="GER49779.1"/>
    <property type="molecule type" value="Genomic_DNA"/>
</dbReference>
<accession>A0A5A7QXF3</accession>
<keyword evidence="2" id="KW-1185">Reference proteome</keyword>
<sequence>MDTNGNGEEFINETKESFGYNKSFDKYIFGSVDRLDFKTSYRIAVRVAKECNEMSCGAHNLLVNPLHQEEGDIVVLINDVPALLWCHVEEQYHNLAVSTTSYVADFQPN</sequence>
<dbReference type="Proteomes" id="UP000325081">
    <property type="component" value="Unassembled WGS sequence"/>
</dbReference>
<name>A0A5A7QXF3_STRAF</name>
<dbReference type="GO" id="GO:0016301">
    <property type="term" value="F:kinase activity"/>
    <property type="evidence" value="ECO:0007669"/>
    <property type="project" value="UniProtKB-KW"/>
</dbReference>
<organism evidence="1 2">
    <name type="scientific">Striga asiatica</name>
    <name type="common">Asiatic witchweed</name>
    <name type="synonym">Buchnera asiatica</name>
    <dbReference type="NCBI Taxonomy" id="4170"/>
    <lineage>
        <taxon>Eukaryota</taxon>
        <taxon>Viridiplantae</taxon>
        <taxon>Streptophyta</taxon>
        <taxon>Embryophyta</taxon>
        <taxon>Tracheophyta</taxon>
        <taxon>Spermatophyta</taxon>
        <taxon>Magnoliopsida</taxon>
        <taxon>eudicotyledons</taxon>
        <taxon>Gunneridae</taxon>
        <taxon>Pentapetalae</taxon>
        <taxon>asterids</taxon>
        <taxon>lamiids</taxon>
        <taxon>Lamiales</taxon>
        <taxon>Orobanchaceae</taxon>
        <taxon>Buchnereae</taxon>
        <taxon>Striga</taxon>
    </lineage>
</organism>
<protein>
    <submittedName>
        <fullName evidence="1">Protein kinase family protein</fullName>
    </submittedName>
</protein>
<gene>
    <name evidence="1" type="ORF">STAS_27054</name>
</gene>
<evidence type="ECO:0000313" key="2">
    <source>
        <dbReference type="Proteomes" id="UP000325081"/>
    </source>
</evidence>
<evidence type="ECO:0000313" key="1">
    <source>
        <dbReference type="EMBL" id="GER49779.1"/>
    </source>
</evidence>
<proteinExistence type="predicted"/>
<keyword evidence="1" id="KW-0418">Kinase</keyword>
<comment type="caution">
    <text evidence="1">The sequence shown here is derived from an EMBL/GenBank/DDBJ whole genome shotgun (WGS) entry which is preliminary data.</text>
</comment>
<keyword evidence="1" id="KW-0808">Transferase</keyword>